<dbReference type="Proteomes" id="UP001224775">
    <property type="component" value="Unassembled WGS sequence"/>
</dbReference>
<feature type="region of interest" description="Disordered" evidence="1">
    <location>
        <begin position="48"/>
        <end position="85"/>
    </location>
</feature>
<evidence type="ECO:0000313" key="2">
    <source>
        <dbReference type="EMBL" id="KAK1734252.1"/>
    </source>
</evidence>
<accession>A0AAD8XV31</accession>
<proteinExistence type="predicted"/>
<feature type="compositionally biased region" description="Basic and acidic residues" evidence="1">
    <location>
        <begin position="209"/>
        <end position="220"/>
    </location>
</feature>
<name>A0AAD8XV31_9STRA</name>
<gene>
    <name evidence="2" type="ORF">QTG54_015019</name>
</gene>
<protein>
    <submittedName>
        <fullName evidence="2">Uncharacterized protein</fullName>
    </submittedName>
</protein>
<evidence type="ECO:0000313" key="3">
    <source>
        <dbReference type="Proteomes" id="UP001224775"/>
    </source>
</evidence>
<feature type="compositionally biased region" description="Acidic residues" evidence="1">
    <location>
        <begin position="221"/>
        <end position="251"/>
    </location>
</feature>
<sequence length="289" mass="32414">MSPTVAPNKYYHQELVMTTEVSPTGIEVFDSHFNFYNASRSICTNITTTEDDGNIEDGVMKSSDTTSSNHHQSSPENIKSSPPITSPLLEQASIQIQVAAAEFIEEPTTEHWERLVHLFCVERLLGQKHQQPPLEEEGQCDIMGDDGTLMHTIAAKKDLVHDVTNVSNSVGCNDDEHDDSFCTAHENEEELNEDSFRTANESEEESSVDFEHEDSFRTANEENEEESSDEEEEDIVAVEPPVDNDDEEDDEHAMIIKAAQSIHLEGSTSRKALVSNPWMDAFHLAYQLL</sequence>
<organism evidence="2 3">
    <name type="scientific">Skeletonema marinoi</name>
    <dbReference type="NCBI Taxonomy" id="267567"/>
    <lineage>
        <taxon>Eukaryota</taxon>
        <taxon>Sar</taxon>
        <taxon>Stramenopiles</taxon>
        <taxon>Ochrophyta</taxon>
        <taxon>Bacillariophyta</taxon>
        <taxon>Coscinodiscophyceae</taxon>
        <taxon>Thalassiosirophycidae</taxon>
        <taxon>Thalassiosirales</taxon>
        <taxon>Skeletonemataceae</taxon>
        <taxon>Skeletonema</taxon>
        <taxon>Skeletonema marinoi-dohrnii complex</taxon>
    </lineage>
</organism>
<dbReference type="AlphaFoldDB" id="A0AAD8XV31"/>
<comment type="caution">
    <text evidence="2">The sequence shown here is derived from an EMBL/GenBank/DDBJ whole genome shotgun (WGS) entry which is preliminary data.</text>
</comment>
<feature type="compositionally biased region" description="Polar residues" evidence="1">
    <location>
        <begin position="62"/>
        <end position="83"/>
    </location>
</feature>
<evidence type="ECO:0000256" key="1">
    <source>
        <dbReference type="SAM" id="MobiDB-lite"/>
    </source>
</evidence>
<dbReference type="EMBL" id="JATAAI010000040">
    <property type="protein sequence ID" value="KAK1734252.1"/>
    <property type="molecule type" value="Genomic_DNA"/>
</dbReference>
<reference evidence="2" key="1">
    <citation type="submission" date="2023-06" db="EMBL/GenBank/DDBJ databases">
        <title>Survivors Of The Sea: Transcriptome response of Skeletonema marinoi to long-term dormancy.</title>
        <authorList>
            <person name="Pinder M.I.M."/>
            <person name="Kourtchenko O."/>
            <person name="Robertson E.K."/>
            <person name="Larsson T."/>
            <person name="Maumus F."/>
            <person name="Osuna-Cruz C.M."/>
            <person name="Vancaester E."/>
            <person name="Stenow R."/>
            <person name="Vandepoele K."/>
            <person name="Ploug H."/>
            <person name="Bruchert V."/>
            <person name="Godhe A."/>
            <person name="Topel M."/>
        </authorList>
    </citation>
    <scope>NUCLEOTIDE SEQUENCE</scope>
    <source>
        <strain evidence="2">R05AC</strain>
    </source>
</reference>
<feature type="region of interest" description="Disordered" evidence="1">
    <location>
        <begin position="187"/>
        <end position="251"/>
    </location>
</feature>
<keyword evidence="3" id="KW-1185">Reference proteome</keyword>